<dbReference type="Gene3D" id="3.30.60.20">
    <property type="match status" value="1"/>
</dbReference>
<dbReference type="PROSITE" id="PS00107">
    <property type="entry name" value="PROTEIN_KINASE_ATP"/>
    <property type="match status" value="1"/>
</dbReference>
<proteinExistence type="inferred from homology"/>
<dbReference type="PROSITE" id="PS00479">
    <property type="entry name" value="ZF_DAG_PE_1"/>
    <property type="match status" value="1"/>
</dbReference>
<dbReference type="EC" id="2.7.11.13" evidence="2"/>
<keyword evidence="10" id="KW-0862">Zinc</keyword>
<dbReference type="Pfam" id="PF00069">
    <property type="entry name" value="Pkinase"/>
    <property type="match status" value="1"/>
</dbReference>
<dbReference type="EMBL" id="GL877453">
    <property type="protein sequence ID" value="ELA46274.1"/>
    <property type="molecule type" value="Genomic_DNA"/>
</dbReference>
<evidence type="ECO:0000256" key="4">
    <source>
        <dbReference type="ARBA" id="ARBA00022553"/>
    </source>
</evidence>
<dbReference type="OMA" id="MTKNPNM"/>
<dbReference type="PANTHER" id="PTHR24351">
    <property type="entry name" value="RIBOSOMAL PROTEIN S6 KINASE"/>
    <property type="match status" value="1"/>
</dbReference>
<keyword evidence="8" id="KW-0863">Zinc-finger</keyword>
<feature type="domain" description="Protein kinase" evidence="13">
    <location>
        <begin position="396"/>
        <end position="653"/>
    </location>
</feature>
<dbReference type="VEuPathDB" id="MicrosporidiaDB:VCUG_02241"/>
<dbReference type="GO" id="GO:0005524">
    <property type="term" value="F:ATP binding"/>
    <property type="evidence" value="ECO:0007669"/>
    <property type="project" value="UniProtKB-UniRule"/>
</dbReference>
<dbReference type="InterPro" id="IPR011009">
    <property type="entry name" value="Kinase-like_dom_sf"/>
</dbReference>
<dbReference type="InterPro" id="IPR000961">
    <property type="entry name" value="AGC-kinase_C"/>
</dbReference>
<keyword evidence="5" id="KW-0808">Transferase</keyword>
<evidence type="ECO:0000259" key="15">
    <source>
        <dbReference type="PROSITE" id="PS51285"/>
    </source>
</evidence>
<dbReference type="SMART" id="SM00109">
    <property type="entry name" value="C1"/>
    <property type="match status" value="2"/>
</dbReference>
<evidence type="ECO:0000313" key="16">
    <source>
        <dbReference type="EMBL" id="ELA46274.1"/>
    </source>
</evidence>
<comment type="similarity">
    <text evidence="1">Belongs to the protein kinase superfamily. AGC Ser/Thr protein kinase family. PKC subfamily.</text>
</comment>
<keyword evidence="9 16" id="KW-0418">Kinase</keyword>
<evidence type="ECO:0000256" key="9">
    <source>
        <dbReference type="ARBA" id="ARBA00022777"/>
    </source>
</evidence>
<evidence type="ECO:0000256" key="11">
    <source>
        <dbReference type="ARBA" id="ARBA00022840"/>
    </source>
</evidence>
<evidence type="ECO:0000256" key="2">
    <source>
        <dbReference type="ARBA" id="ARBA00012429"/>
    </source>
</evidence>
<dbReference type="FunCoup" id="L2GRL0">
    <property type="interactions" value="76"/>
</dbReference>
<dbReference type="Proteomes" id="UP000011081">
    <property type="component" value="Unassembled WGS sequence"/>
</dbReference>
<dbReference type="Gene3D" id="1.10.510.10">
    <property type="entry name" value="Transferase(Phosphotransferase) domain 1"/>
    <property type="match status" value="1"/>
</dbReference>
<dbReference type="InParanoid" id="L2GRL0"/>
<feature type="domain" description="Phorbol-ester/DAG-type" evidence="14">
    <location>
        <begin position="315"/>
        <end position="364"/>
    </location>
</feature>
<evidence type="ECO:0000256" key="5">
    <source>
        <dbReference type="ARBA" id="ARBA00022679"/>
    </source>
</evidence>
<dbReference type="HOGENOM" id="CLU_000288_54_5_1"/>
<evidence type="ECO:0000256" key="1">
    <source>
        <dbReference type="ARBA" id="ARBA00005490"/>
    </source>
</evidence>
<dbReference type="PROSITE" id="PS51285">
    <property type="entry name" value="AGC_KINASE_CTER"/>
    <property type="match status" value="1"/>
</dbReference>
<keyword evidence="3" id="KW-0723">Serine/threonine-protein kinase</keyword>
<dbReference type="CDD" id="cd00029">
    <property type="entry name" value="C1"/>
    <property type="match status" value="1"/>
</dbReference>
<dbReference type="InterPro" id="IPR017441">
    <property type="entry name" value="Protein_kinase_ATP_BS"/>
</dbReference>
<dbReference type="PROSITE" id="PS50081">
    <property type="entry name" value="ZF_DAG_PE_2"/>
    <property type="match status" value="2"/>
</dbReference>
<feature type="domain" description="Phorbol-ester/DAG-type" evidence="14">
    <location>
        <begin position="249"/>
        <end position="297"/>
    </location>
</feature>
<dbReference type="GeneID" id="19880105"/>
<dbReference type="SMART" id="SM00220">
    <property type="entry name" value="S_TKc"/>
    <property type="match status" value="1"/>
</dbReference>
<dbReference type="InterPro" id="IPR000719">
    <property type="entry name" value="Prot_kinase_dom"/>
</dbReference>
<evidence type="ECO:0000256" key="7">
    <source>
        <dbReference type="ARBA" id="ARBA00022741"/>
    </source>
</evidence>
<keyword evidence="4" id="KW-0597">Phosphoprotein</keyword>
<dbReference type="InterPro" id="IPR008271">
    <property type="entry name" value="Ser/Thr_kinase_AS"/>
</dbReference>
<dbReference type="AlphaFoldDB" id="L2GRL0"/>
<evidence type="ECO:0000259" key="13">
    <source>
        <dbReference type="PROSITE" id="PS50011"/>
    </source>
</evidence>
<feature type="binding site" evidence="12">
    <location>
        <position position="423"/>
    </location>
    <ligand>
        <name>ATP</name>
        <dbReference type="ChEBI" id="CHEBI:30616"/>
    </ligand>
</feature>
<dbReference type="GO" id="GO:0004697">
    <property type="term" value="F:diacylglycerol-dependent serine/threonine kinase activity"/>
    <property type="evidence" value="ECO:0007669"/>
    <property type="project" value="UniProtKB-EC"/>
</dbReference>
<evidence type="ECO:0000256" key="3">
    <source>
        <dbReference type="ARBA" id="ARBA00022527"/>
    </source>
</evidence>
<keyword evidence="17" id="KW-1185">Reference proteome</keyword>
<dbReference type="PROSITE" id="PS00108">
    <property type="entry name" value="PROTEIN_KINASE_ST"/>
    <property type="match status" value="1"/>
</dbReference>
<evidence type="ECO:0000256" key="6">
    <source>
        <dbReference type="ARBA" id="ARBA00022723"/>
    </source>
</evidence>
<reference evidence="17" key="1">
    <citation type="submission" date="2011-03" db="EMBL/GenBank/DDBJ databases">
        <title>The genome sequence of Vavraia culicis strain floridensis.</title>
        <authorList>
            <consortium name="The Broad Institute Genome Sequencing Platform"/>
            <person name="Cuomo C."/>
            <person name="Becnel J."/>
            <person name="Sanscrainte N."/>
            <person name="Young S.K."/>
            <person name="Zeng Q."/>
            <person name="Gargeya S."/>
            <person name="Fitzgerald M."/>
            <person name="Haas B."/>
            <person name="Abouelleil A."/>
            <person name="Alvarado L."/>
            <person name="Arachchi H.M."/>
            <person name="Berlin A."/>
            <person name="Chapman S.B."/>
            <person name="Gearin G."/>
            <person name="Goldberg J."/>
            <person name="Griggs A."/>
            <person name="Gujja S."/>
            <person name="Hansen M."/>
            <person name="Heiman D."/>
            <person name="Howarth C."/>
            <person name="Larimer J."/>
            <person name="Lui A."/>
            <person name="MacDonald P.J.P."/>
            <person name="McCowen C."/>
            <person name="Montmayeur A."/>
            <person name="Murphy C."/>
            <person name="Neiman D."/>
            <person name="Pearson M."/>
            <person name="Priest M."/>
            <person name="Roberts A."/>
            <person name="Saif S."/>
            <person name="Shea T."/>
            <person name="Sisk P."/>
            <person name="Stolte C."/>
            <person name="Sykes S."/>
            <person name="Wortman J."/>
            <person name="Nusbaum C."/>
            <person name="Birren B."/>
        </authorList>
    </citation>
    <scope>NUCLEOTIDE SEQUENCE [LARGE SCALE GENOMIC DNA]</scope>
    <source>
        <strain evidence="17">floridensis</strain>
    </source>
</reference>
<evidence type="ECO:0000256" key="12">
    <source>
        <dbReference type="PROSITE-ProRule" id="PRU10141"/>
    </source>
</evidence>
<evidence type="ECO:0000313" key="17">
    <source>
        <dbReference type="Proteomes" id="UP000011081"/>
    </source>
</evidence>
<dbReference type="FunFam" id="1.10.510.10:FF:000210">
    <property type="entry name" value="Non-specific serine/threonine protein kinase"/>
    <property type="match status" value="1"/>
</dbReference>
<evidence type="ECO:0000256" key="10">
    <source>
        <dbReference type="ARBA" id="ARBA00022833"/>
    </source>
</evidence>
<name>L2GRL0_VAVCU</name>
<dbReference type="GO" id="GO:0008270">
    <property type="term" value="F:zinc ion binding"/>
    <property type="evidence" value="ECO:0007669"/>
    <property type="project" value="UniProtKB-KW"/>
</dbReference>
<organism evidence="16 17">
    <name type="scientific">Vavraia culicis (isolate floridensis)</name>
    <name type="common">Microsporidian parasite</name>
    <dbReference type="NCBI Taxonomy" id="948595"/>
    <lineage>
        <taxon>Eukaryota</taxon>
        <taxon>Fungi</taxon>
        <taxon>Fungi incertae sedis</taxon>
        <taxon>Microsporidia</taxon>
        <taxon>Pleistophoridae</taxon>
        <taxon>Vavraia</taxon>
    </lineage>
</organism>
<gene>
    <name evidence="16" type="ORF">VCUG_02241</name>
</gene>
<feature type="domain" description="AGC-kinase C-terminal" evidence="15">
    <location>
        <begin position="654"/>
        <end position="708"/>
    </location>
</feature>
<dbReference type="SUPFAM" id="SSF56112">
    <property type="entry name" value="Protein kinase-like (PK-like)"/>
    <property type="match status" value="1"/>
</dbReference>
<keyword evidence="7 12" id="KW-0547">Nucleotide-binding</keyword>
<dbReference type="PROSITE" id="PS50011">
    <property type="entry name" value="PROTEIN_KINASE_DOM"/>
    <property type="match status" value="1"/>
</dbReference>
<keyword evidence="11 12" id="KW-0067">ATP-binding</keyword>
<accession>L2GRL0</accession>
<keyword evidence="6" id="KW-0479">Metal-binding</keyword>
<dbReference type="Gene3D" id="3.30.200.20">
    <property type="entry name" value="Phosphorylase Kinase, domain 1"/>
    <property type="match status" value="1"/>
</dbReference>
<evidence type="ECO:0000259" key="14">
    <source>
        <dbReference type="PROSITE" id="PS50081"/>
    </source>
</evidence>
<dbReference type="InterPro" id="IPR002219">
    <property type="entry name" value="PKC_DAG/PE"/>
</dbReference>
<sequence length="708" mass="81757">MPEKSVDEKMLESLEALLPKLSGVQRESAQYRINMLKSKISKISSQENIKLEQVVTTYEFSQKLKKENNLIDGYNKIMAVDDSMKDTLMKKKQFCEKKIALLNSEMKKLGSTGDDIVEKGIGRKTNGTVKFNIVNFVSDPLFECCWIDFYVDSEIKISVDVFEVKEQSRKEITIGMQNNRDFEIILRGRNEVLLGMMFFSCEYLMNYKTKKKVTFEFMQSADLECEIQFQRDIKLIRKNAEIICVYRDGHALENYKTITPFYCAVCDNIATFMDAYRCYKCRITCHKKCSNYILFYCVFAPEVEQAKLVKRYNIPHILEDENASGFRYCGQCGTRIRLGEPCKVCKRCNKRFHETCASFLPKSCGIALDLRITMADFNPPVHVSEKAGTRHYISDFSLVKVLGRGAFGKVMLVKKGKTMIAMKILKKEVIVNCNNIHYLELERHILQLVSKAEHPFLMQMLYCFQDDQNVYFGTEFLAGGDLFHYAATHRFTHAQIELYVCEILLGLEYLHTKNIIYRDMKLDNVLICADGHVKIADFGLCKDQIGPETMTFTFCGTADTIAPEVILEGGYTKDADWWSFGVVIYEMYENECPFNGSTTEEISAEILHGTVKFTENTPSNARDLILSLLQKEPNKRIGHGSIDGKEIRSHFYFKDVNWNDVMEKKIKPEFIPQSNLKDNFDDEFIDEPIIITPCNSIRSYDRFFTNFN</sequence>
<protein>
    <recommendedName>
        <fullName evidence="2">protein kinase C</fullName>
        <ecNumber evidence="2">2.7.11.13</ecNumber>
    </recommendedName>
</protein>
<dbReference type="OrthoDB" id="63267at2759"/>
<dbReference type="SUPFAM" id="SSF57889">
    <property type="entry name" value="Cysteine-rich domain"/>
    <property type="match status" value="2"/>
</dbReference>
<dbReference type="InterPro" id="IPR046349">
    <property type="entry name" value="C1-like_sf"/>
</dbReference>
<evidence type="ECO:0000256" key="8">
    <source>
        <dbReference type="ARBA" id="ARBA00022771"/>
    </source>
</evidence>
<dbReference type="STRING" id="948595.L2GRL0"/>
<dbReference type="RefSeq" id="XP_008075251.1">
    <property type="nucleotide sequence ID" value="XM_008077060.1"/>
</dbReference>